<reference evidence="2 3" key="1">
    <citation type="submission" date="2018-03" db="EMBL/GenBank/DDBJ databases">
        <title>Genome sequence of Clostridium luticellarii DSM 29923.</title>
        <authorList>
            <person name="Poehlein A."/>
            <person name="Daniel R."/>
        </authorList>
    </citation>
    <scope>NUCLEOTIDE SEQUENCE [LARGE SCALE GENOMIC DNA]</scope>
    <source>
        <strain evidence="2 3">DSM 29923</strain>
    </source>
</reference>
<organism evidence="2 3">
    <name type="scientific">Clostridium luticellarii</name>
    <dbReference type="NCBI Taxonomy" id="1691940"/>
    <lineage>
        <taxon>Bacteria</taxon>
        <taxon>Bacillati</taxon>
        <taxon>Bacillota</taxon>
        <taxon>Clostridia</taxon>
        <taxon>Eubacteriales</taxon>
        <taxon>Clostridiaceae</taxon>
        <taxon>Clostridium</taxon>
    </lineage>
</organism>
<evidence type="ECO:0000256" key="1">
    <source>
        <dbReference type="SAM" id="MobiDB-lite"/>
    </source>
</evidence>
<dbReference type="EMBL" id="PVXP01000013">
    <property type="protein sequence ID" value="PRR85705.1"/>
    <property type="molecule type" value="Genomic_DNA"/>
</dbReference>
<feature type="compositionally biased region" description="Polar residues" evidence="1">
    <location>
        <begin position="39"/>
        <end position="56"/>
    </location>
</feature>
<name>A0A2T0BPE4_9CLOT</name>
<evidence type="ECO:0000313" key="2">
    <source>
        <dbReference type="EMBL" id="PRR85705.1"/>
    </source>
</evidence>
<gene>
    <name evidence="2" type="ORF">CLLU_13310</name>
</gene>
<evidence type="ECO:0000313" key="3">
    <source>
        <dbReference type="Proteomes" id="UP000237798"/>
    </source>
</evidence>
<comment type="caution">
    <text evidence="2">The sequence shown here is derived from an EMBL/GenBank/DDBJ whole genome shotgun (WGS) entry which is preliminary data.</text>
</comment>
<accession>A0A2T0BPE4</accession>
<keyword evidence="3" id="KW-1185">Reference proteome</keyword>
<feature type="region of interest" description="Disordered" evidence="1">
    <location>
        <begin position="25"/>
        <end position="63"/>
    </location>
</feature>
<protein>
    <submittedName>
        <fullName evidence="2">Uncharacterized protein</fullName>
    </submittedName>
</protein>
<sequence length="136" mass="15362">MISNYPNYFRTMPMAPEIMPEIEMSETGTTSPKEDIEARQNQTSDQTNQVTQTPSNFEMAPGSPIQQDINYVQGYLRTQIGKRVRVTFLLGTGTLQDRVGVLENVGISYIILREEGSNTRELADIYSIKFVSIFDS</sequence>
<dbReference type="OrthoDB" id="2087128at2"/>
<dbReference type="AlphaFoldDB" id="A0A2T0BPE4"/>
<dbReference type="RefSeq" id="WP_106008823.1">
    <property type="nucleotide sequence ID" value="NZ_JALCPJ010000045.1"/>
</dbReference>
<dbReference type="Proteomes" id="UP000237798">
    <property type="component" value="Unassembled WGS sequence"/>
</dbReference>
<proteinExistence type="predicted"/>